<protein>
    <recommendedName>
        <fullName evidence="8">ABC transmembrane type-1 domain-containing protein</fullName>
    </recommendedName>
</protein>
<dbReference type="PANTHER" id="PTHR30193">
    <property type="entry name" value="ABC TRANSPORTER PERMEASE PROTEIN"/>
    <property type="match status" value="1"/>
</dbReference>
<evidence type="ECO:0000256" key="7">
    <source>
        <dbReference type="RuleBase" id="RU363032"/>
    </source>
</evidence>
<dbReference type="GO" id="GO:0055085">
    <property type="term" value="P:transmembrane transport"/>
    <property type="evidence" value="ECO:0007669"/>
    <property type="project" value="InterPro"/>
</dbReference>
<accession>A0A8J3IPW7</accession>
<evidence type="ECO:0000256" key="1">
    <source>
        <dbReference type="ARBA" id="ARBA00004651"/>
    </source>
</evidence>
<dbReference type="Pfam" id="PF00528">
    <property type="entry name" value="BPD_transp_1"/>
    <property type="match status" value="1"/>
</dbReference>
<dbReference type="SUPFAM" id="SSF161098">
    <property type="entry name" value="MetI-like"/>
    <property type="match status" value="1"/>
</dbReference>
<evidence type="ECO:0000313" key="9">
    <source>
        <dbReference type="EMBL" id="GHO99779.1"/>
    </source>
</evidence>
<dbReference type="Gene3D" id="1.10.3720.10">
    <property type="entry name" value="MetI-like"/>
    <property type="match status" value="1"/>
</dbReference>
<keyword evidence="3" id="KW-1003">Cell membrane</keyword>
<gene>
    <name evidence="9" type="ORF">KSF_098270</name>
</gene>
<feature type="transmembrane region" description="Helical" evidence="7">
    <location>
        <begin position="76"/>
        <end position="103"/>
    </location>
</feature>
<feature type="domain" description="ABC transmembrane type-1" evidence="8">
    <location>
        <begin position="132"/>
        <end position="344"/>
    </location>
</feature>
<evidence type="ECO:0000256" key="6">
    <source>
        <dbReference type="ARBA" id="ARBA00023136"/>
    </source>
</evidence>
<dbReference type="CDD" id="cd06261">
    <property type="entry name" value="TM_PBP2"/>
    <property type="match status" value="1"/>
</dbReference>
<dbReference type="InterPro" id="IPR051393">
    <property type="entry name" value="ABC_transporter_permease"/>
</dbReference>
<reference evidence="9" key="1">
    <citation type="submission" date="2020-10" db="EMBL/GenBank/DDBJ databases">
        <title>Taxonomic study of unclassified bacteria belonging to the class Ktedonobacteria.</title>
        <authorList>
            <person name="Yabe S."/>
            <person name="Wang C.M."/>
            <person name="Zheng Y."/>
            <person name="Sakai Y."/>
            <person name="Cavaletti L."/>
            <person name="Monciardini P."/>
            <person name="Donadio S."/>
        </authorList>
    </citation>
    <scope>NUCLEOTIDE SEQUENCE</scope>
    <source>
        <strain evidence="9">ID150040</strain>
    </source>
</reference>
<evidence type="ECO:0000256" key="2">
    <source>
        <dbReference type="ARBA" id="ARBA00022448"/>
    </source>
</evidence>
<evidence type="ECO:0000256" key="3">
    <source>
        <dbReference type="ARBA" id="ARBA00022475"/>
    </source>
</evidence>
<dbReference type="RefSeq" id="WP_220210404.1">
    <property type="nucleotide sequence ID" value="NZ_BNJK01000002.1"/>
</dbReference>
<keyword evidence="5 7" id="KW-1133">Transmembrane helix</keyword>
<name>A0A8J3IPW7_9CHLR</name>
<dbReference type="InterPro" id="IPR035906">
    <property type="entry name" value="MetI-like_sf"/>
</dbReference>
<dbReference type="InterPro" id="IPR000515">
    <property type="entry name" value="MetI-like"/>
</dbReference>
<keyword evidence="2 7" id="KW-0813">Transport</keyword>
<keyword evidence="10" id="KW-1185">Reference proteome</keyword>
<dbReference type="PROSITE" id="PS50928">
    <property type="entry name" value="ABC_TM1"/>
    <property type="match status" value="1"/>
</dbReference>
<evidence type="ECO:0000256" key="5">
    <source>
        <dbReference type="ARBA" id="ARBA00022989"/>
    </source>
</evidence>
<keyword evidence="6 7" id="KW-0472">Membrane</keyword>
<dbReference type="GO" id="GO:0005886">
    <property type="term" value="C:plasma membrane"/>
    <property type="evidence" value="ECO:0007669"/>
    <property type="project" value="UniProtKB-SubCell"/>
</dbReference>
<comment type="subcellular location">
    <subcellularLocation>
        <location evidence="1 7">Cell membrane</location>
        <topology evidence="1 7">Multi-pass membrane protein</topology>
    </subcellularLocation>
</comment>
<sequence length="357" mass="40087">MQHLPQNAKSPPDQRMLSLNRQGHIPLNNQKITPATPLLNSISESYFTATNTSPANRDIRPRRWLGFETRIALQAYIFLLPSLLGLLLFLLLPVIAVAVLSFFDWGLISDPHFIGLQNYVKLFQSPTVHQSLLVTAYFVLLNIPLQTVLALLLAIVMNKHLPGIGIFRTLFAVPWMATPVAMGIVWQWIFDPQYGALNNFLAFFGIHGLTWLSSQQLALPAVAIVTIWGNVGYTMLFFLAGLQSIPEYLYEASSIDGATPVQRFFNITLPLLNPTMFFVLVTNFISSFQLFDTVYAMTKGGPAGSTNVLNYYIFKEAFQFFHAGYASALSMLLFAILMLVTLLLALYFRNRTTYDLS</sequence>
<comment type="similarity">
    <text evidence="7">Belongs to the binding-protein-dependent transport system permease family.</text>
</comment>
<evidence type="ECO:0000256" key="4">
    <source>
        <dbReference type="ARBA" id="ARBA00022692"/>
    </source>
</evidence>
<evidence type="ECO:0000259" key="8">
    <source>
        <dbReference type="PROSITE" id="PS50928"/>
    </source>
</evidence>
<feature type="transmembrane region" description="Helical" evidence="7">
    <location>
        <begin position="325"/>
        <end position="348"/>
    </location>
</feature>
<keyword evidence="4 7" id="KW-0812">Transmembrane</keyword>
<proteinExistence type="inferred from homology"/>
<organism evidence="9 10">
    <name type="scientific">Reticulibacter mediterranei</name>
    <dbReference type="NCBI Taxonomy" id="2778369"/>
    <lineage>
        <taxon>Bacteria</taxon>
        <taxon>Bacillati</taxon>
        <taxon>Chloroflexota</taxon>
        <taxon>Ktedonobacteria</taxon>
        <taxon>Ktedonobacterales</taxon>
        <taxon>Reticulibacteraceae</taxon>
        <taxon>Reticulibacter</taxon>
    </lineage>
</organism>
<dbReference type="Proteomes" id="UP000597444">
    <property type="component" value="Unassembled WGS sequence"/>
</dbReference>
<feature type="transmembrane region" description="Helical" evidence="7">
    <location>
        <begin position="132"/>
        <end position="157"/>
    </location>
</feature>
<dbReference type="PANTHER" id="PTHR30193:SF37">
    <property type="entry name" value="INNER MEMBRANE ABC TRANSPORTER PERMEASE PROTEIN YCJO"/>
    <property type="match status" value="1"/>
</dbReference>
<comment type="caution">
    <text evidence="9">The sequence shown here is derived from an EMBL/GenBank/DDBJ whole genome shotgun (WGS) entry which is preliminary data.</text>
</comment>
<feature type="transmembrane region" description="Helical" evidence="7">
    <location>
        <begin position="217"/>
        <end position="242"/>
    </location>
</feature>
<dbReference type="EMBL" id="BNJK01000002">
    <property type="protein sequence ID" value="GHO99779.1"/>
    <property type="molecule type" value="Genomic_DNA"/>
</dbReference>
<evidence type="ECO:0000313" key="10">
    <source>
        <dbReference type="Proteomes" id="UP000597444"/>
    </source>
</evidence>
<feature type="transmembrane region" description="Helical" evidence="7">
    <location>
        <begin position="263"/>
        <end position="285"/>
    </location>
</feature>
<dbReference type="AlphaFoldDB" id="A0A8J3IPW7"/>
<feature type="transmembrane region" description="Helical" evidence="7">
    <location>
        <begin position="169"/>
        <end position="189"/>
    </location>
</feature>